<reference evidence="7 8" key="1">
    <citation type="journal article" date="1979" name="Int. J. Syst. Evol. Microbiol.">
        <title>Bacillus globisporus subsp. marinus subsp. nov.</title>
        <authorList>
            <person name="Liu H."/>
        </authorList>
    </citation>
    <scope>NUCLEOTIDE SEQUENCE [LARGE SCALE GENOMIC DNA]</scope>
    <source>
        <strain evidence="7 8">DSM 1297</strain>
    </source>
</reference>
<feature type="transmembrane region" description="Helical" evidence="6">
    <location>
        <begin position="276"/>
        <end position="299"/>
    </location>
</feature>
<evidence type="ECO:0000313" key="8">
    <source>
        <dbReference type="Proteomes" id="UP001556040"/>
    </source>
</evidence>
<feature type="transmembrane region" description="Helical" evidence="6">
    <location>
        <begin position="445"/>
        <end position="464"/>
    </location>
</feature>
<feature type="transmembrane region" description="Helical" evidence="6">
    <location>
        <begin position="476"/>
        <end position="498"/>
    </location>
</feature>
<dbReference type="CDD" id="cd13124">
    <property type="entry name" value="MATE_SpoVB_like"/>
    <property type="match status" value="1"/>
</dbReference>
<feature type="transmembrane region" description="Helical" evidence="6">
    <location>
        <begin position="159"/>
        <end position="178"/>
    </location>
</feature>
<keyword evidence="8" id="KW-1185">Reference proteome</keyword>
<dbReference type="Pfam" id="PF01943">
    <property type="entry name" value="Polysacc_synt"/>
    <property type="match status" value="1"/>
</dbReference>
<dbReference type="PANTHER" id="PTHR30250">
    <property type="entry name" value="PST FAMILY PREDICTED COLANIC ACID TRANSPORTER"/>
    <property type="match status" value="1"/>
</dbReference>
<evidence type="ECO:0000256" key="1">
    <source>
        <dbReference type="ARBA" id="ARBA00004651"/>
    </source>
</evidence>
<dbReference type="Proteomes" id="UP001556040">
    <property type="component" value="Unassembled WGS sequence"/>
</dbReference>
<comment type="caution">
    <text evidence="7">The sequence shown here is derived from an EMBL/GenBank/DDBJ whole genome shotgun (WGS) entry which is preliminary data.</text>
</comment>
<comment type="subcellular location">
    <subcellularLocation>
        <location evidence="1">Cell membrane</location>
        <topology evidence="1">Multi-pass membrane protein</topology>
    </subcellularLocation>
</comment>
<evidence type="ECO:0000256" key="4">
    <source>
        <dbReference type="ARBA" id="ARBA00022989"/>
    </source>
</evidence>
<sequence>MKNKFIMSTLILSMAALVSKILGSMFRIPLQNIAGDEVLGIFTLVYPVYMVALTLSVAGIPISISKLIAEARAKEDPEQIRNIFLTSGILATLFGVSFFILLYSFSGQVAEVLGGPSTRLALVVVSCTLLIAPYMAVYRGFFQGYGIMTPTAISQVIEQFVRVGIILVIAFYMVNHLYSNEDVAGGIMIGSSLGAVASLVYLRILYMRSNIRVKAASSFNAQQFANTSKLILRISIPISIGAITMALLNLVDSISIPTSLKSFGNTQDDINYLYGIYGRGLTLVQIVTVFATSIVLPLVPSISAKLTQNDHKGTIKLIENTYFLTDVISWPAAIGLVALTYPINFALFTNLEGSNVLAIISFSSLFTSLTVLGTGILQGMNKAKLAAWIIIGGVLSKLFLNIILVNVYGLIGAAISTAIVYLLLFIINTYFIWKHSKFNYFSKKIATVLVSSMIMGVLIGFPSLVVNVEELSRTVALIYVGALIIGGVIIYFSLLLLCKVIDKDIVKRIPFINLLSK</sequence>
<dbReference type="PIRSF" id="PIRSF038958">
    <property type="entry name" value="PG_synth_SpoVB"/>
    <property type="match status" value="1"/>
</dbReference>
<dbReference type="InterPro" id="IPR024923">
    <property type="entry name" value="PG_synth_SpoVB"/>
</dbReference>
<feature type="transmembrane region" description="Helical" evidence="6">
    <location>
        <begin position="320"/>
        <end position="343"/>
    </location>
</feature>
<feature type="transmembrane region" description="Helical" evidence="6">
    <location>
        <begin position="83"/>
        <end position="105"/>
    </location>
</feature>
<accession>A0ABV3Q5T9</accession>
<evidence type="ECO:0000256" key="3">
    <source>
        <dbReference type="ARBA" id="ARBA00022692"/>
    </source>
</evidence>
<feature type="transmembrane region" description="Helical" evidence="6">
    <location>
        <begin position="184"/>
        <end position="206"/>
    </location>
</feature>
<dbReference type="EMBL" id="JBFMIA010000009">
    <property type="protein sequence ID" value="MEW9502279.1"/>
    <property type="molecule type" value="Genomic_DNA"/>
</dbReference>
<dbReference type="InterPro" id="IPR050833">
    <property type="entry name" value="Poly_Biosynth_Transport"/>
</dbReference>
<organism evidence="7 8">
    <name type="scientific">Jeotgalibacillus marinus</name>
    <dbReference type="NCBI Taxonomy" id="86667"/>
    <lineage>
        <taxon>Bacteria</taxon>
        <taxon>Bacillati</taxon>
        <taxon>Bacillota</taxon>
        <taxon>Bacilli</taxon>
        <taxon>Bacillales</taxon>
        <taxon>Caryophanaceae</taxon>
        <taxon>Jeotgalibacillus</taxon>
    </lineage>
</organism>
<keyword evidence="3 6" id="KW-0812">Transmembrane</keyword>
<keyword evidence="4 6" id="KW-1133">Transmembrane helix</keyword>
<evidence type="ECO:0000256" key="6">
    <source>
        <dbReference type="SAM" id="Phobius"/>
    </source>
</evidence>
<feature type="transmembrane region" description="Helical" evidence="6">
    <location>
        <begin position="39"/>
        <end position="62"/>
    </location>
</feature>
<evidence type="ECO:0000313" key="7">
    <source>
        <dbReference type="EMBL" id="MEW9502279.1"/>
    </source>
</evidence>
<feature type="transmembrane region" description="Helical" evidence="6">
    <location>
        <begin position="230"/>
        <end position="256"/>
    </location>
</feature>
<dbReference type="RefSeq" id="WP_367779772.1">
    <property type="nucleotide sequence ID" value="NZ_JBFMIA010000009.1"/>
</dbReference>
<feature type="transmembrane region" description="Helical" evidence="6">
    <location>
        <begin position="410"/>
        <end position="433"/>
    </location>
</feature>
<evidence type="ECO:0000256" key="2">
    <source>
        <dbReference type="ARBA" id="ARBA00022475"/>
    </source>
</evidence>
<keyword evidence="5 6" id="KW-0472">Membrane</keyword>
<gene>
    <name evidence="7" type="ORF">AB1471_10775</name>
</gene>
<protein>
    <submittedName>
        <fullName evidence="7">Polysaccharide biosynthesis protein</fullName>
    </submittedName>
</protein>
<evidence type="ECO:0000256" key="5">
    <source>
        <dbReference type="ARBA" id="ARBA00023136"/>
    </source>
</evidence>
<feature type="transmembrane region" description="Helical" evidence="6">
    <location>
        <begin position="117"/>
        <end position="138"/>
    </location>
</feature>
<name>A0ABV3Q5T9_9BACL</name>
<dbReference type="InterPro" id="IPR002797">
    <property type="entry name" value="Polysacc_synth"/>
</dbReference>
<feature type="transmembrane region" description="Helical" evidence="6">
    <location>
        <begin position="355"/>
        <end position="373"/>
    </location>
</feature>
<proteinExistence type="predicted"/>
<dbReference type="PANTHER" id="PTHR30250:SF29">
    <property type="entry name" value="POLYSACCHARIDE BIOSYNTHESIS PROTEIN C-TERMINAL DOMAIN-CONTAINING PROTEIN"/>
    <property type="match status" value="1"/>
</dbReference>
<feature type="transmembrane region" description="Helical" evidence="6">
    <location>
        <begin position="385"/>
        <end position="404"/>
    </location>
</feature>
<keyword evidence="2" id="KW-1003">Cell membrane</keyword>